<proteinExistence type="predicted"/>
<evidence type="ECO:0000256" key="3">
    <source>
        <dbReference type="ARBA" id="ARBA00022691"/>
    </source>
</evidence>
<evidence type="ECO:0000256" key="1">
    <source>
        <dbReference type="ARBA" id="ARBA00022603"/>
    </source>
</evidence>
<dbReference type="InterPro" id="IPR039261">
    <property type="entry name" value="FNR_nucleotide-bd"/>
</dbReference>
<accession>A0A0B2BDU2</accession>
<dbReference type="CDD" id="cd06193">
    <property type="entry name" value="siderophore_interacting"/>
    <property type="match status" value="1"/>
</dbReference>
<comment type="caution">
    <text evidence="5">The sequence shown here is derived from an EMBL/GenBank/DDBJ whole genome shotgun (WGS) entry which is preliminary data.</text>
</comment>
<dbReference type="Gene3D" id="2.40.30.10">
    <property type="entry name" value="Translation factors"/>
    <property type="match status" value="1"/>
</dbReference>
<dbReference type="GO" id="GO:0032259">
    <property type="term" value="P:methylation"/>
    <property type="evidence" value="ECO:0007669"/>
    <property type="project" value="UniProtKB-KW"/>
</dbReference>
<dbReference type="PANTHER" id="PTHR30157">
    <property type="entry name" value="FERRIC REDUCTASE, NADPH-DEPENDENT"/>
    <property type="match status" value="1"/>
</dbReference>
<dbReference type="InterPro" id="IPR013113">
    <property type="entry name" value="SIP_FAD-bd"/>
</dbReference>
<keyword evidence="1" id="KW-0489">Methyltransferase</keyword>
<dbReference type="AlphaFoldDB" id="A0A0B2BDU2"/>
<dbReference type="PROSITE" id="PS51384">
    <property type="entry name" value="FAD_FR"/>
    <property type="match status" value="1"/>
</dbReference>
<dbReference type="EMBL" id="PGEZ01000002">
    <property type="protein sequence ID" value="PJJ53724.1"/>
    <property type="molecule type" value="Genomic_DNA"/>
</dbReference>
<dbReference type="InterPro" id="IPR036388">
    <property type="entry name" value="WH-like_DNA-bd_sf"/>
</dbReference>
<reference evidence="5 6" key="1">
    <citation type="submission" date="2017-11" db="EMBL/GenBank/DDBJ databases">
        <title>Genomic Encyclopedia of Archaeal and Bacterial Type Strains, Phase II (KMG-II): From Individual Species to Whole Genera.</title>
        <authorList>
            <person name="Goeker M."/>
        </authorList>
    </citation>
    <scope>NUCLEOTIDE SEQUENCE [LARGE SCALE GENOMIC DNA]</scope>
    <source>
        <strain evidence="5 6">DSM 27763</strain>
    </source>
</reference>
<feature type="domain" description="FAD-binding FR-type" evidence="4">
    <location>
        <begin position="13"/>
        <end position="148"/>
    </location>
</feature>
<name>A0A0B2BDU2_9ACTN</name>
<sequence length="631" mass="66902">MPRTRRELKTYPINVRQLVVSRVQDVSAGMRRITLTGDQLRAFTTADGIAVPPLRNEGFDDHVKLIVPGPGQDRPIPPVQVEGHLDWWPPAGRPTAKDYTPRRWDPEAGELDLDLVRHGSGFASRWAEHVQPGDPAYIAGPKASALLPDGVDWYLVAGDETALPAIGRLLDELPPGSRAQVFVEVEDATHEVPLTAGPGVEITWLHRHGAPAGTTDLLERAIRDADWWDGEVYAWVAAEALTLKPIRAHLKHDRSVPRDCLDITGYWRRTVGSEAAEPGAATDGVDDPQAAAATQLARLLDSTGPAALRAAVSVGLVARLDRGPAPVEVLAAELGLADAPLRALVRYLAAVDVVVLDDGDPAATGTAPVRLGPVGELVADEDTLAALDLGGARALLELSPADLVTVLRTGAAAPRSPGRLVTDLLAGDQARAAEHRAFRGGSATWSSPSIASHHDWSTYREITALGAGAPETVSTVLHENVNLRATLVDLPSVLPGAEAAVEASVRPRVDVRAQSPLAPLTGAAGDAVLVVHLLDQLADPDAAHLLGALQEQLGDADLVVAELVLEPDEATHDHDAEIDLKLWSAFGSGVRTPSAYEALFGAAGLHPVTPRGGQELGWDMRLWVLRAAPDR</sequence>
<dbReference type="SUPFAM" id="SSF63380">
    <property type="entry name" value="Riboflavin synthase domain-like"/>
    <property type="match status" value="1"/>
</dbReference>
<evidence type="ECO:0000256" key="2">
    <source>
        <dbReference type="ARBA" id="ARBA00022679"/>
    </source>
</evidence>
<dbReference type="InterPro" id="IPR001077">
    <property type="entry name" value="COMT_C"/>
</dbReference>
<evidence type="ECO:0000313" key="6">
    <source>
        <dbReference type="Proteomes" id="UP000230842"/>
    </source>
</evidence>
<dbReference type="Gene3D" id="3.40.50.150">
    <property type="entry name" value="Vaccinia Virus protein VP39"/>
    <property type="match status" value="1"/>
</dbReference>
<dbReference type="InterPro" id="IPR036390">
    <property type="entry name" value="WH_DNA-bd_sf"/>
</dbReference>
<dbReference type="Gene3D" id="3.40.50.80">
    <property type="entry name" value="Nucleotide-binding domain of ferredoxin-NADP reductase (FNR) module"/>
    <property type="match status" value="1"/>
</dbReference>
<dbReference type="InterPro" id="IPR016461">
    <property type="entry name" value="COMT-like"/>
</dbReference>
<keyword evidence="2" id="KW-0808">Transferase</keyword>
<dbReference type="RefSeq" id="WP_039356518.1">
    <property type="nucleotide sequence ID" value="NZ_PGEZ01000002.1"/>
</dbReference>
<dbReference type="PROSITE" id="PS51683">
    <property type="entry name" value="SAM_OMT_II"/>
    <property type="match status" value="1"/>
</dbReference>
<dbReference type="InterPro" id="IPR017938">
    <property type="entry name" value="Riboflavin_synthase-like_b-brl"/>
</dbReference>
<dbReference type="Pfam" id="PF00891">
    <property type="entry name" value="Methyltransf_2"/>
    <property type="match status" value="1"/>
</dbReference>
<evidence type="ECO:0000313" key="5">
    <source>
        <dbReference type="EMBL" id="PJJ53724.1"/>
    </source>
</evidence>
<dbReference type="Proteomes" id="UP000230842">
    <property type="component" value="Unassembled WGS sequence"/>
</dbReference>
<keyword evidence="3" id="KW-0949">S-adenosyl-L-methionine</keyword>
<dbReference type="Pfam" id="PF08021">
    <property type="entry name" value="FAD_binding_9"/>
    <property type="match status" value="1"/>
</dbReference>
<protein>
    <submittedName>
        <fullName evidence="5">NADPH-dependent ferric siderophore reductase</fullName>
    </submittedName>
</protein>
<dbReference type="Pfam" id="PF04954">
    <property type="entry name" value="SIP"/>
    <property type="match status" value="1"/>
</dbReference>
<dbReference type="PANTHER" id="PTHR30157:SF0">
    <property type="entry name" value="NADPH-DEPENDENT FERRIC-CHELATE REDUCTASE"/>
    <property type="match status" value="1"/>
</dbReference>
<gene>
    <name evidence="5" type="ORF">CLV56_3216</name>
</gene>
<dbReference type="InterPro" id="IPR039374">
    <property type="entry name" value="SIP_fam"/>
</dbReference>
<evidence type="ECO:0000259" key="4">
    <source>
        <dbReference type="PROSITE" id="PS51384"/>
    </source>
</evidence>
<dbReference type="OrthoDB" id="9814826at2"/>
<dbReference type="SUPFAM" id="SSF53335">
    <property type="entry name" value="S-adenosyl-L-methionine-dependent methyltransferases"/>
    <property type="match status" value="1"/>
</dbReference>
<organism evidence="5 6">
    <name type="scientific">Mumia flava</name>
    <dbReference type="NCBI Taxonomy" id="1348852"/>
    <lineage>
        <taxon>Bacteria</taxon>
        <taxon>Bacillati</taxon>
        <taxon>Actinomycetota</taxon>
        <taxon>Actinomycetes</taxon>
        <taxon>Propionibacteriales</taxon>
        <taxon>Nocardioidaceae</taxon>
        <taxon>Mumia</taxon>
    </lineage>
</organism>
<keyword evidence="6" id="KW-1185">Reference proteome</keyword>
<dbReference type="InterPro" id="IPR029063">
    <property type="entry name" value="SAM-dependent_MTases_sf"/>
</dbReference>
<dbReference type="InterPro" id="IPR007037">
    <property type="entry name" value="SIP_rossman_dom"/>
</dbReference>
<dbReference type="GO" id="GO:0008171">
    <property type="term" value="F:O-methyltransferase activity"/>
    <property type="evidence" value="ECO:0007669"/>
    <property type="project" value="InterPro"/>
</dbReference>
<dbReference type="InterPro" id="IPR017927">
    <property type="entry name" value="FAD-bd_FR_type"/>
</dbReference>
<dbReference type="GO" id="GO:0016491">
    <property type="term" value="F:oxidoreductase activity"/>
    <property type="evidence" value="ECO:0007669"/>
    <property type="project" value="InterPro"/>
</dbReference>
<dbReference type="Gene3D" id="1.10.10.10">
    <property type="entry name" value="Winged helix-like DNA-binding domain superfamily/Winged helix DNA-binding domain"/>
    <property type="match status" value="1"/>
</dbReference>
<dbReference type="Gene3D" id="1.10.287.1350">
    <property type="match status" value="1"/>
</dbReference>
<dbReference type="SUPFAM" id="SSF46785">
    <property type="entry name" value="Winged helix' DNA-binding domain"/>
    <property type="match status" value="1"/>
</dbReference>